<evidence type="ECO:0000256" key="2">
    <source>
        <dbReference type="ARBA" id="ARBA00022525"/>
    </source>
</evidence>
<feature type="domain" description="BPTI/Kunitz inhibitor" evidence="12">
    <location>
        <begin position="1619"/>
        <end position="1669"/>
    </location>
</feature>
<dbReference type="InterPro" id="IPR008197">
    <property type="entry name" value="WAP_dom"/>
</dbReference>
<dbReference type="GeneID" id="108015689"/>
<dbReference type="PROSITE" id="PS50835">
    <property type="entry name" value="IG_LIKE"/>
    <property type="match status" value="3"/>
</dbReference>
<dbReference type="PANTHER" id="PTHR10083:SF217">
    <property type="entry name" value="BOOPHILIN-H2"/>
    <property type="match status" value="1"/>
</dbReference>
<dbReference type="InterPro" id="IPR007110">
    <property type="entry name" value="Ig-like_dom"/>
</dbReference>
<dbReference type="InterPro" id="IPR010294">
    <property type="entry name" value="ADAMTS_spacer1"/>
</dbReference>
<dbReference type="PRINTS" id="PR01857">
    <property type="entry name" value="ADAMTSFAMILY"/>
</dbReference>
<evidence type="ECO:0000256" key="11">
    <source>
        <dbReference type="SAM" id="SignalP"/>
    </source>
</evidence>
<evidence type="ECO:0000256" key="4">
    <source>
        <dbReference type="ARBA" id="ARBA00022690"/>
    </source>
</evidence>
<feature type="disulfide bond" evidence="9">
    <location>
        <begin position="73"/>
        <end position="110"/>
    </location>
</feature>
<dbReference type="Pfam" id="PF00090">
    <property type="entry name" value="TSP_1"/>
    <property type="match status" value="1"/>
</dbReference>
<dbReference type="InterPro" id="IPR036645">
    <property type="entry name" value="Elafin-like_sf"/>
</dbReference>
<dbReference type="InterPro" id="IPR010909">
    <property type="entry name" value="PLAC"/>
</dbReference>
<dbReference type="Pfam" id="PF00014">
    <property type="entry name" value="Kunitz_BPTI"/>
    <property type="match status" value="12"/>
</dbReference>
<dbReference type="InterPro" id="IPR013783">
    <property type="entry name" value="Ig-like_fold"/>
</dbReference>
<evidence type="ECO:0000256" key="8">
    <source>
        <dbReference type="ARBA" id="ARBA00023157"/>
    </source>
</evidence>
<feature type="disulfide bond" evidence="9">
    <location>
        <begin position="84"/>
        <end position="95"/>
    </location>
</feature>
<dbReference type="InterPro" id="IPR020901">
    <property type="entry name" value="Prtase_inh_Kunz-CS"/>
</dbReference>
<evidence type="ECO:0000256" key="10">
    <source>
        <dbReference type="SAM" id="MobiDB-lite"/>
    </source>
</evidence>
<feature type="compositionally biased region" description="Low complexity" evidence="10">
    <location>
        <begin position="1126"/>
        <end position="1222"/>
    </location>
</feature>
<feature type="region of interest" description="Disordered" evidence="10">
    <location>
        <begin position="2061"/>
        <end position="2086"/>
    </location>
</feature>
<feature type="domain" description="Ig-like" evidence="13">
    <location>
        <begin position="2771"/>
        <end position="2862"/>
    </location>
</feature>
<dbReference type="PROSITE" id="PS00280">
    <property type="entry name" value="BPTI_KUNITZ_1"/>
    <property type="match status" value="7"/>
</dbReference>
<dbReference type="Gene3D" id="2.60.120.830">
    <property type="match status" value="1"/>
</dbReference>
<dbReference type="SUPFAM" id="SSF57256">
    <property type="entry name" value="Elafin-like"/>
    <property type="match status" value="1"/>
</dbReference>
<feature type="compositionally biased region" description="Low complexity" evidence="10">
    <location>
        <begin position="801"/>
        <end position="911"/>
    </location>
</feature>
<feature type="domain" description="BPTI/Kunitz inhibitor" evidence="12">
    <location>
        <begin position="2275"/>
        <end position="2325"/>
    </location>
</feature>
<dbReference type="SMART" id="SM00217">
    <property type="entry name" value="WAP"/>
    <property type="match status" value="1"/>
</dbReference>
<evidence type="ECO:0000259" key="13">
    <source>
        <dbReference type="PROSITE" id="PS50835"/>
    </source>
</evidence>
<dbReference type="SUPFAM" id="SSF57362">
    <property type="entry name" value="BPTI-like"/>
    <property type="match status" value="12"/>
</dbReference>
<evidence type="ECO:0000259" key="15">
    <source>
        <dbReference type="PROSITE" id="PS51390"/>
    </source>
</evidence>
<proteinExistence type="predicted"/>
<feature type="region of interest" description="Disordered" evidence="10">
    <location>
        <begin position="723"/>
        <end position="1274"/>
    </location>
</feature>
<feature type="domain" description="Ig-like" evidence="13">
    <location>
        <begin position="2635"/>
        <end position="2719"/>
    </location>
</feature>
<dbReference type="GO" id="GO:0030198">
    <property type="term" value="P:extracellular matrix organization"/>
    <property type="evidence" value="ECO:0007669"/>
    <property type="project" value="InterPro"/>
</dbReference>
<feature type="compositionally biased region" description="Low complexity" evidence="10">
    <location>
        <begin position="923"/>
        <end position="976"/>
    </location>
</feature>
<accession>A0AB40A8B3</accession>
<feature type="compositionally biased region" description="Low complexity" evidence="10">
    <location>
        <begin position="783"/>
        <end position="792"/>
    </location>
</feature>
<feature type="compositionally biased region" description="Low complexity" evidence="10">
    <location>
        <begin position="1071"/>
        <end position="1119"/>
    </location>
</feature>
<feature type="region of interest" description="Disordered" evidence="10">
    <location>
        <begin position="613"/>
        <end position="632"/>
    </location>
</feature>
<feature type="domain" description="PLAC" evidence="14">
    <location>
        <begin position="2869"/>
        <end position="2908"/>
    </location>
</feature>
<dbReference type="InterPro" id="IPR050098">
    <property type="entry name" value="TFPI/VKTCI-like"/>
</dbReference>
<dbReference type="Pfam" id="PF05986">
    <property type="entry name" value="ADAMTS_spacer1"/>
    <property type="match status" value="1"/>
</dbReference>
<evidence type="ECO:0000256" key="3">
    <source>
        <dbReference type="ARBA" id="ARBA00022656"/>
    </source>
</evidence>
<dbReference type="CDD" id="cd00109">
    <property type="entry name" value="Kunitz-type"/>
    <property type="match status" value="8"/>
</dbReference>
<dbReference type="InterPro" id="IPR000884">
    <property type="entry name" value="TSP1_rpt"/>
</dbReference>
<feature type="chain" id="PRO_5046057511" evidence="11">
    <location>
        <begin position="27"/>
        <end position="2920"/>
    </location>
</feature>
<dbReference type="Pfam" id="PF19030">
    <property type="entry name" value="TSP1_ADAMTS"/>
    <property type="match status" value="5"/>
</dbReference>
<dbReference type="InterPro" id="IPR036179">
    <property type="entry name" value="Ig-like_dom_sf"/>
</dbReference>
<keyword evidence="8 9" id="KW-1015">Disulfide bond</keyword>
<dbReference type="InterPro" id="IPR013273">
    <property type="entry name" value="ADAMTS/ADAMTS-like"/>
</dbReference>
<dbReference type="Gene3D" id="4.10.410.10">
    <property type="entry name" value="Pancreatic trypsin inhibitor Kunitz domain"/>
    <property type="match status" value="12"/>
</dbReference>
<dbReference type="SMART" id="SM00409">
    <property type="entry name" value="IG"/>
    <property type="match status" value="3"/>
</dbReference>
<dbReference type="InterPro" id="IPR013098">
    <property type="entry name" value="Ig_I-set"/>
</dbReference>
<evidence type="ECO:0000256" key="5">
    <source>
        <dbReference type="ARBA" id="ARBA00022729"/>
    </source>
</evidence>
<reference evidence="17" key="1">
    <citation type="submission" date="2025-08" db="UniProtKB">
        <authorList>
            <consortium name="RefSeq"/>
        </authorList>
    </citation>
    <scope>IDENTIFICATION</scope>
</reference>
<feature type="region of interest" description="Disordered" evidence="10">
    <location>
        <begin position="1909"/>
        <end position="1931"/>
    </location>
</feature>
<dbReference type="GO" id="GO:0004867">
    <property type="term" value="F:serine-type endopeptidase inhibitor activity"/>
    <property type="evidence" value="ECO:0007669"/>
    <property type="project" value="UniProtKB-KW"/>
</dbReference>
<comment type="subcellular location">
    <subcellularLocation>
        <location evidence="1">Secreted</location>
    </subcellularLocation>
</comment>
<dbReference type="PANTHER" id="PTHR10083">
    <property type="entry name" value="KUNITZ-TYPE PROTEASE INHIBITOR-RELATED"/>
    <property type="match status" value="1"/>
</dbReference>
<feature type="domain" description="BPTI/Kunitz inhibitor" evidence="12">
    <location>
        <begin position="2340"/>
        <end position="2393"/>
    </location>
</feature>
<feature type="domain" description="BPTI/Kunitz inhibitor" evidence="12">
    <location>
        <begin position="2089"/>
        <end position="2139"/>
    </location>
</feature>
<dbReference type="GO" id="GO:0048019">
    <property type="term" value="F:receptor antagonist activity"/>
    <property type="evidence" value="ECO:0007669"/>
    <property type="project" value="TreeGrafter"/>
</dbReference>
<keyword evidence="4" id="KW-0646">Protease inhibitor</keyword>
<feature type="compositionally biased region" description="Basic residues" evidence="10">
    <location>
        <begin position="1245"/>
        <end position="1255"/>
    </location>
</feature>
<feature type="compositionally biased region" description="Basic and acidic residues" evidence="10">
    <location>
        <begin position="616"/>
        <end position="628"/>
    </location>
</feature>
<feature type="domain" description="Ig-like" evidence="13">
    <location>
        <begin position="2548"/>
        <end position="2629"/>
    </location>
</feature>
<dbReference type="PROSITE" id="PS50279">
    <property type="entry name" value="BPTI_KUNITZ_2"/>
    <property type="match status" value="12"/>
</dbReference>
<sequence>MDLSRRLCSTALVAFIVLAGIHDSHSRFPGLRQKRQYGANMYLPESSVTPGGEGDDPDEWTPWSSPSDCSRTCGGGVSYQTRECLRTDARGEAICSGGSRRYFSCNTQDCPEEEPDFRSQQCSRFDRQHFDGVLYEWVPYLNAPNPCELNCMPKGERFYYRQRETVIDGTRCNDQDLDVCVNGKCMPVGCDMMLGSNAKEDKCRKCGGDGSTCKTIRNTITTKDLAAGYNDLLLLPEGATNIRIEETAPSSNYLACRNHSGHYYLNGDWRIDFPRPMFFANSWWNYQRKPMGFAAPDQLTCSGPISESIFIVMLVQEKNISLEYEYSIPESLSHSQQDTHTWTHHQFGECSASCGGGTQSRVVTCNNRITLAEVNPALCDEKSKPLEEQECGTEPCAPHWVEGEWSKCSKGCGADGFQNRSITCERISSSGEHTVEEDAVCLKEVGNKPATKQECNRDVKNCPKYHLGPWTPCDKLCGEGKQTRKVTCYIKENGRKRVLPEEDCVEEKPEVEKSCLLTPCEGVDWIISQWSGCNACGQNTETRTAICGNKEGKVYPEEFCEPEVPTLSRPCKSPKCQAQWFSSEWSKCSAPCGKGVKSRIVLCGEFNGMTVSPASDDSKCDKETKPESEQECEGEEKECPGEWFTGPWGECSKPCGGGERVREVLCLSNGTKSVNCDESKVEPLSEKCNPEACTEDEILPLTSTDKPIEDDEEDCDEDGIELITDSLPDVEKSADIIDLEDKQSTETTPEAEELMQSDSPTPFDESDSTGTTVEGSGDESDSTTDSGISTEGSGDDEETSEASTDLSSSTTSDSSSSDSSSSDSSSSDSSSSVSSDSTSEAPSSSVSDSSDSTDQSTESTGVSGSSTDVSSSTEASTSDSTDVSSSSDASESTVTADSTSEGSTEASSSTDDSTDSSDKTSDVSESTTEASSSSVSDSSDSTDSSTDSVSSSTESSSDSTSDATSDSTVSSDSTDSTSEETTESTSESSTDTTESSTLDASSTTDVSSTTGVSSTTDASSSSDASSTESSTDGSSSTSSSDSTESTVVSSDGSTDTSTDGTTDGITDKSTDGSTESSTDGSTDGSSDASTDGSTDGSTESSVSTESTEVSGGSSTTEGSTVEDDSSTSSSITSDSTVTDSSSSTDVSGSTETTDTSASTEASSTDSTESTESTSTGETGETTESGPTEESTTEGSTESTSEGSTDSTQSTDLDSTTNDIWSTSDKDDDSETSTPYSFDSEVTKDKPRKCKPKKSSCAKSKYGCCPDGKSTPKGPFDEGCPIAKTCADTTYGCCLDGVSPAKGKNNKGCPKSQCAETLFGCCPDKFTAAEGEDDEGCPQTTTVPPTTTTEESQPESTTEVEGSGEDSTTSEPDTKKSCSYSDFGCCPDGETTAKGEKFEGCDVEPEKPKSCRESENGCCPDGQTPASGPNGAGCAGCTRERYGCCPDSQTPAHGPNKEGCCLDTEFGCCPDNILAARGPNNEGCECHYTPYGCCPDNKSPATGYNQEGCACETTQHGCCPDKITAAKGPKFEGCPCETTQFGCCPDGITFAKGQHNHGCHCLQTEFKCCDDEKTPAKGPNGEGCTCLESKFGCCPDGVTKATDEKFGGCENVQQPPQKACSLPKETGNCTNFSVKYFFDVAYGGCARFWYGGCEGNDNRFDSETECKDTCQEYSGKHVCLLPKASGPCTGSEKKWYFNADYNRCEEFQYGGCYGTSNRFDTKEQCQGNCSASDNLPTCEQPVESGPCAGNFERWYYDNESDICRPFTYGGCKGNKNNYPTEHACNYNCRQPGVLKDRCALPKQAGNCSEKLAKWHFSENEKRCVPFYYTGCGGNKNNFPTLESCEDHCPRQVAKDICDIPAETGECDNYVTSWYYDTMAQGCRQFYYGGCGGNENRFSTEESCLARCDRKPEPTTTTAPIPPRPAPSTGDICEEDAAPGDCGEWALKWHFDRNYGACRQFYYGGCGGNDNRFETESDCQQRCSTQQRPAPTPPPTPAPTRKPAPPQALAQCSQPVDPGQCDEWVLNWSFNETEGRCQSFYYGGCGGNDNRFASEDECSASCSPNVDTRFGEPEPEPEPEPEEPRPDTSKCFLAPEPGNCYENETRWFYNSQEGLCDEFIFTGCGGNANNYASEEECQSECHDAQTTCALPPVRGRCSDLSRRWFYDERSGGCHEFEFSGCRGNRNNFVSESACLSFCRSQGPVEPEPQPPAPTYSVCTLPPEAGECDNRTTVWFYDNENMACTAFTYTGCGGNGNRFETRDQCERQCGEFKGVDVCHEQVTTGPCTDWQTKYYFNKESQACEPFTYGGCDGTGNRFNDLYECQTVCIAGREPAVGSAKEICLLPLAMGRCNGPSVQERRWYYDDSLGNCVTFIYQGCSGNQNNFRSFEACMSQCRPDGNDLDNGIGQNPCDTFDAECRELRCPYGVRRDAARSQPECTQCVCDNPCDGYSCPEGQQCAIDVSRSDDRQFAPVCREINKPGECPALSANASGCVRECYSDADCLGNNKCCSDGCGQLCVHPARPTQPPRTQAPVVSYPGDVSAALEPKEPHELDVQTSIGGIAVLRCFATGNPAPNITWSLKNLVINTNKGRYVLTSNGDLTIVQVRQTDDGTYVCVASNGLGEPVRREVALQVTEPVSLSAYIYGDKNVTQIVQLNRPAVIRCPAGGFPEPHVSWWRNGHMFGLKNNLMARDYSLVFNSIQLTDLGLYTCEVYNQRRPVSLRVTLKAVGPVRARNHEEAEYLQYVLDPATRPVTQRPVSPYRPTRPAYVPEPIVNVNAVLALDPKNNYSPGSTIFMSCSVQGYPLPNVTWTKDDVPLYNNERVQISSQPHSLILSDVTPEDSGKYTCRASNAYTYANGDANVSIQSVVPVSPECVDNPYFANCKLIVQGKYCTNPYYTKFCCRSCTLAGQVASAPLHPNAV</sequence>
<feature type="domain" description="BPTI/Kunitz inhibitor" evidence="12">
    <location>
        <begin position="1931"/>
        <end position="1981"/>
    </location>
</feature>
<feature type="domain" description="BPTI/Kunitz inhibitor" evidence="12">
    <location>
        <begin position="2216"/>
        <end position="2266"/>
    </location>
</feature>
<dbReference type="Gene3D" id="2.20.100.10">
    <property type="entry name" value="Thrombospondin type-1 (TSP1) repeat"/>
    <property type="match status" value="5"/>
</dbReference>
<dbReference type="SUPFAM" id="SSF48726">
    <property type="entry name" value="Immunoglobulin"/>
    <property type="match status" value="3"/>
</dbReference>
<dbReference type="CDD" id="cd22637">
    <property type="entry name" value="Kunitz_papilin_mig6-like"/>
    <property type="match status" value="2"/>
</dbReference>
<feature type="disulfide bond" evidence="9">
    <location>
        <begin position="69"/>
        <end position="105"/>
    </location>
</feature>
<keyword evidence="16" id="KW-1185">Reference proteome</keyword>
<dbReference type="InterPro" id="IPR036880">
    <property type="entry name" value="Kunitz_BPTI_sf"/>
</dbReference>
<dbReference type="PROSITE" id="PS51390">
    <property type="entry name" value="WAP"/>
    <property type="match status" value="1"/>
</dbReference>
<evidence type="ECO:0000313" key="16">
    <source>
        <dbReference type="Proteomes" id="UP001652628"/>
    </source>
</evidence>
<dbReference type="GO" id="GO:0005615">
    <property type="term" value="C:extracellular space"/>
    <property type="evidence" value="ECO:0007669"/>
    <property type="project" value="TreeGrafter"/>
</dbReference>
<dbReference type="InterPro" id="IPR003599">
    <property type="entry name" value="Ig_sub"/>
</dbReference>
<dbReference type="Pfam" id="PF08686">
    <property type="entry name" value="PLAC"/>
    <property type="match status" value="1"/>
</dbReference>
<dbReference type="SMART" id="SM00131">
    <property type="entry name" value="KU"/>
    <property type="match status" value="12"/>
</dbReference>
<keyword evidence="2" id="KW-0964">Secreted</keyword>
<evidence type="ECO:0000313" key="17">
    <source>
        <dbReference type="RefSeq" id="XP_036673495.3"/>
    </source>
</evidence>
<dbReference type="PROSITE" id="PS50092">
    <property type="entry name" value="TSP1"/>
    <property type="match status" value="5"/>
</dbReference>
<keyword evidence="5 11" id="KW-0732">Signal</keyword>
<dbReference type="CDD" id="cd00096">
    <property type="entry name" value="Ig"/>
    <property type="match status" value="1"/>
</dbReference>
<feature type="region of interest" description="Disordered" evidence="10">
    <location>
        <begin position="1330"/>
        <end position="1377"/>
    </location>
</feature>
<dbReference type="Gene3D" id="2.60.40.10">
    <property type="entry name" value="Immunoglobulins"/>
    <property type="match status" value="3"/>
</dbReference>
<feature type="domain" description="BPTI/Kunitz inhibitor" evidence="12">
    <location>
        <begin position="1737"/>
        <end position="1787"/>
    </location>
</feature>
<dbReference type="InterPro" id="IPR002223">
    <property type="entry name" value="Kunitz_BPTI"/>
</dbReference>
<evidence type="ECO:0000256" key="6">
    <source>
        <dbReference type="ARBA" id="ARBA00022737"/>
    </source>
</evidence>
<gene>
    <name evidence="17" type="primary">Ppn</name>
</gene>
<dbReference type="RefSeq" id="XP_036673495.3">
    <property type="nucleotide sequence ID" value="XM_036817600.3"/>
</dbReference>
<dbReference type="GO" id="GO:0050431">
    <property type="term" value="F:transforming growth factor beta binding"/>
    <property type="evidence" value="ECO:0007669"/>
    <property type="project" value="TreeGrafter"/>
</dbReference>
<dbReference type="InterPro" id="IPR036383">
    <property type="entry name" value="TSP1_rpt_sf"/>
</dbReference>
<dbReference type="GO" id="GO:0005604">
    <property type="term" value="C:basement membrane"/>
    <property type="evidence" value="ECO:0007669"/>
    <property type="project" value="UniProtKB-SubCell"/>
</dbReference>
<evidence type="ECO:0000259" key="14">
    <source>
        <dbReference type="PROSITE" id="PS50900"/>
    </source>
</evidence>
<protein>
    <submittedName>
        <fullName evidence="17">Papilin isoform X1</fullName>
    </submittedName>
</protein>
<dbReference type="Pfam" id="PF13927">
    <property type="entry name" value="Ig_3"/>
    <property type="match status" value="2"/>
</dbReference>
<dbReference type="Pfam" id="PF07679">
    <property type="entry name" value="I-set"/>
    <property type="match status" value="1"/>
</dbReference>
<dbReference type="SMART" id="SM00209">
    <property type="entry name" value="TSP1"/>
    <property type="match status" value="7"/>
</dbReference>
<dbReference type="SMART" id="SM00408">
    <property type="entry name" value="IGc2"/>
    <property type="match status" value="3"/>
</dbReference>
<evidence type="ECO:0000256" key="9">
    <source>
        <dbReference type="PIRSR" id="PIRSR613273-3"/>
    </source>
</evidence>
<dbReference type="Proteomes" id="UP001652628">
    <property type="component" value="Chromosome 3"/>
</dbReference>
<evidence type="ECO:0000256" key="7">
    <source>
        <dbReference type="ARBA" id="ARBA00022900"/>
    </source>
</evidence>
<dbReference type="PROSITE" id="PS50900">
    <property type="entry name" value="PLAC"/>
    <property type="match status" value="1"/>
</dbReference>
<dbReference type="InterPro" id="IPR003598">
    <property type="entry name" value="Ig_sub2"/>
</dbReference>
<feature type="compositionally biased region" description="Basic and acidic residues" evidence="10">
    <location>
        <begin position="729"/>
        <end position="744"/>
    </location>
</feature>
<dbReference type="CDD" id="cd22639">
    <property type="entry name" value="Kunitz_papilin_lacunin-like"/>
    <property type="match status" value="1"/>
</dbReference>
<feature type="domain" description="BPTI/Kunitz inhibitor" evidence="12">
    <location>
        <begin position="1797"/>
        <end position="1847"/>
    </location>
</feature>
<feature type="compositionally biased region" description="Low complexity" evidence="10">
    <location>
        <begin position="1337"/>
        <end position="1360"/>
    </location>
</feature>
<feature type="compositionally biased region" description="Low complexity" evidence="10">
    <location>
        <begin position="983"/>
        <end position="1064"/>
    </location>
</feature>
<keyword evidence="7" id="KW-0722">Serine protease inhibitor</keyword>
<feature type="domain" description="BPTI/Kunitz inhibitor" evidence="12">
    <location>
        <begin position="2146"/>
        <end position="2196"/>
    </location>
</feature>
<dbReference type="PRINTS" id="PR00759">
    <property type="entry name" value="BASICPTASE"/>
</dbReference>
<keyword evidence="6" id="KW-0677">Repeat</keyword>
<keyword evidence="3" id="KW-0800">Toxin</keyword>
<dbReference type="CDD" id="cd00199">
    <property type="entry name" value="WAP"/>
    <property type="match status" value="1"/>
</dbReference>
<feature type="domain" description="BPTI/Kunitz inhibitor" evidence="12">
    <location>
        <begin position="2010"/>
        <end position="2060"/>
    </location>
</feature>
<name>A0AB40A8B3_DROSZ</name>
<feature type="region of interest" description="Disordered" evidence="10">
    <location>
        <begin position="42"/>
        <end position="66"/>
    </location>
</feature>
<dbReference type="SUPFAM" id="SSF82895">
    <property type="entry name" value="TSP-1 type 1 repeat"/>
    <property type="match status" value="7"/>
</dbReference>
<feature type="signal peptide" evidence="11">
    <location>
        <begin position="1"/>
        <end position="26"/>
    </location>
</feature>
<feature type="domain" description="WAP" evidence="15">
    <location>
        <begin position="2474"/>
        <end position="2520"/>
    </location>
</feature>
<feature type="compositionally biased region" description="Pro residues" evidence="10">
    <location>
        <begin position="1988"/>
        <end position="2004"/>
    </location>
</feature>
<evidence type="ECO:0000259" key="12">
    <source>
        <dbReference type="PROSITE" id="PS50279"/>
    </source>
</evidence>
<organism evidence="16 17">
    <name type="scientific">Drosophila suzukii</name>
    <name type="common">Spotted-wing drosophila fruit fly</name>
    <dbReference type="NCBI Taxonomy" id="28584"/>
    <lineage>
        <taxon>Eukaryota</taxon>
        <taxon>Metazoa</taxon>
        <taxon>Ecdysozoa</taxon>
        <taxon>Arthropoda</taxon>
        <taxon>Hexapoda</taxon>
        <taxon>Insecta</taxon>
        <taxon>Pterygota</taxon>
        <taxon>Neoptera</taxon>
        <taxon>Endopterygota</taxon>
        <taxon>Diptera</taxon>
        <taxon>Brachycera</taxon>
        <taxon>Muscomorpha</taxon>
        <taxon>Ephydroidea</taxon>
        <taxon>Drosophilidae</taxon>
        <taxon>Drosophila</taxon>
        <taxon>Sophophora</taxon>
    </lineage>
</organism>
<feature type="region of interest" description="Disordered" evidence="10">
    <location>
        <begin position="1976"/>
        <end position="2013"/>
    </location>
</feature>
<feature type="domain" description="BPTI/Kunitz inhibitor" evidence="12">
    <location>
        <begin position="1678"/>
        <end position="1728"/>
    </location>
</feature>
<feature type="domain" description="BPTI/Kunitz inhibitor" evidence="12">
    <location>
        <begin position="1856"/>
        <end position="1906"/>
    </location>
</feature>
<evidence type="ECO:0000256" key="1">
    <source>
        <dbReference type="ARBA" id="ARBA00004613"/>
    </source>
</evidence>